<name>A0A9Q1KT71_9CARY</name>
<dbReference type="SUPFAM" id="SSF47699">
    <property type="entry name" value="Bifunctional inhibitor/lipid-transfer protein/seed storage 2S albumin"/>
    <property type="match status" value="2"/>
</dbReference>
<dbReference type="OrthoDB" id="696558at2759"/>
<dbReference type="CDD" id="cd01958">
    <property type="entry name" value="HPS_like"/>
    <property type="match status" value="2"/>
</dbReference>
<accession>A0A9Q1KT71</accession>
<keyword evidence="1" id="KW-0732">Signal</keyword>
<feature type="domain" description="Bifunctional inhibitor/plant lipid transfer protein/seed storage helical" evidence="2">
    <location>
        <begin position="146"/>
        <end position="220"/>
    </location>
</feature>
<sequence length="233" mass="24857">MVSKLVSLALFLALNLMLCNLAFSSNPYLPPMEQCPEDTLKLKVCVDVLNGLLGIRIGGPPQMEECCGLIRNIINLDAAACLCTAVHANILDIIKLDLPIKLSLLVTAIVPMATKIASLALFLALNLMLCNLAFSSNPYLPPIEQCPGDILKLKVCVDVLNGLLGIRITGPPPMEECCGLIRNIINLNAAACLCTAVHANILNIIKLNLPIELSLLVNQCTGHGLPSSLQCLA</sequence>
<dbReference type="Pfam" id="PF14547">
    <property type="entry name" value="Hydrophob_seed"/>
    <property type="match status" value="2"/>
</dbReference>
<dbReference type="Gene3D" id="1.10.110.10">
    <property type="entry name" value="Plant lipid-transfer and hydrophobic proteins"/>
    <property type="match status" value="2"/>
</dbReference>
<feature type="chain" id="PRO_5040470237" description="Bifunctional inhibitor/plant lipid transfer protein/seed storage helical domain-containing protein" evidence="1">
    <location>
        <begin position="25"/>
        <end position="233"/>
    </location>
</feature>
<dbReference type="EMBL" id="JAKOGI010000022">
    <property type="protein sequence ID" value="KAJ8449390.1"/>
    <property type="molecule type" value="Genomic_DNA"/>
</dbReference>
<evidence type="ECO:0000313" key="4">
    <source>
        <dbReference type="Proteomes" id="UP001153076"/>
    </source>
</evidence>
<comment type="caution">
    <text evidence="3">The sequence shown here is derived from an EMBL/GenBank/DDBJ whole genome shotgun (WGS) entry which is preliminary data.</text>
</comment>
<proteinExistence type="predicted"/>
<dbReference type="InterPro" id="IPR027923">
    <property type="entry name" value="Hydrophob_seed_dom"/>
</dbReference>
<dbReference type="InterPro" id="IPR016140">
    <property type="entry name" value="Bifunc_inhib/LTP/seed_store"/>
</dbReference>
<dbReference type="AlphaFoldDB" id="A0A9Q1KT71"/>
<dbReference type="SMART" id="SM00499">
    <property type="entry name" value="AAI"/>
    <property type="match status" value="2"/>
</dbReference>
<dbReference type="InterPro" id="IPR051636">
    <property type="entry name" value="Plant_LTP/defense-related"/>
</dbReference>
<organism evidence="3 4">
    <name type="scientific">Carnegiea gigantea</name>
    <dbReference type="NCBI Taxonomy" id="171969"/>
    <lineage>
        <taxon>Eukaryota</taxon>
        <taxon>Viridiplantae</taxon>
        <taxon>Streptophyta</taxon>
        <taxon>Embryophyta</taxon>
        <taxon>Tracheophyta</taxon>
        <taxon>Spermatophyta</taxon>
        <taxon>Magnoliopsida</taxon>
        <taxon>eudicotyledons</taxon>
        <taxon>Gunneridae</taxon>
        <taxon>Pentapetalae</taxon>
        <taxon>Caryophyllales</taxon>
        <taxon>Cactineae</taxon>
        <taxon>Cactaceae</taxon>
        <taxon>Cactoideae</taxon>
        <taxon>Echinocereeae</taxon>
        <taxon>Carnegiea</taxon>
    </lineage>
</organism>
<dbReference type="Proteomes" id="UP001153076">
    <property type="component" value="Unassembled WGS sequence"/>
</dbReference>
<evidence type="ECO:0000259" key="2">
    <source>
        <dbReference type="SMART" id="SM00499"/>
    </source>
</evidence>
<feature type="signal peptide" evidence="1">
    <location>
        <begin position="1"/>
        <end position="24"/>
    </location>
</feature>
<feature type="domain" description="Bifunctional inhibitor/plant lipid transfer protein/seed storage helical" evidence="2">
    <location>
        <begin position="35"/>
        <end position="130"/>
    </location>
</feature>
<dbReference type="PANTHER" id="PTHR31731">
    <property type="match status" value="1"/>
</dbReference>
<gene>
    <name evidence="3" type="ORF">Cgig2_002522</name>
</gene>
<keyword evidence="4" id="KW-1185">Reference proteome</keyword>
<protein>
    <recommendedName>
        <fullName evidence="2">Bifunctional inhibitor/plant lipid transfer protein/seed storage helical domain-containing protein</fullName>
    </recommendedName>
</protein>
<evidence type="ECO:0000313" key="3">
    <source>
        <dbReference type="EMBL" id="KAJ8449390.1"/>
    </source>
</evidence>
<evidence type="ECO:0000256" key="1">
    <source>
        <dbReference type="SAM" id="SignalP"/>
    </source>
</evidence>
<reference evidence="3" key="1">
    <citation type="submission" date="2022-04" db="EMBL/GenBank/DDBJ databases">
        <title>Carnegiea gigantea Genome sequencing and assembly v2.</title>
        <authorList>
            <person name="Copetti D."/>
            <person name="Sanderson M.J."/>
            <person name="Burquez A."/>
            <person name="Wojciechowski M.F."/>
        </authorList>
    </citation>
    <scope>NUCLEOTIDE SEQUENCE</scope>
    <source>
        <strain evidence="3">SGP5-SGP5p</strain>
        <tissue evidence="3">Aerial part</tissue>
    </source>
</reference>
<dbReference type="InterPro" id="IPR036312">
    <property type="entry name" value="Bifun_inhib/LTP/seed_sf"/>
</dbReference>